<dbReference type="EC" id="2.4.1.-" evidence="10"/>
<dbReference type="InterPro" id="IPR002659">
    <property type="entry name" value="Glyco_trans_31"/>
</dbReference>
<keyword evidence="11" id="KW-1185">Reference proteome</keyword>
<evidence type="ECO:0000256" key="8">
    <source>
        <dbReference type="ARBA" id="ARBA00023034"/>
    </source>
</evidence>
<comment type="similarity">
    <text evidence="2 10">Belongs to the glycosyltransferase 31 family.</text>
</comment>
<dbReference type="Proteomes" id="UP000694843">
    <property type="component" value="Unplaced"/>
</dbReference>
<evidence type="ECO:0000256" key="6">
    <source>
        <dbReference type="ARBA" id="ARBA00022968"/>
    </source>
</evidence>
<dbReference type="KEGG" id="hazt:125179223"/>
<dbReference type="OMA" id="NDEEHLI"/>
<dbReference type="Pfam" id="PF01762">
    <property type="entry name" value="Galactosyl_T"/>
    <property type="match status" value="1"/>
</dbReference>
<gene>
    <name evidence="12" type="primary">LOC125179223</name>
</gene>
<evidence type="ECO:0000256" key="3">
    <source>
        <dbReference type="ARBA" id="ARBA00022676"/>
    </source>
</evidence>
<keyword evidence="6" id="KW-0735">Signal-anchor</keyword>
<dbReference type="GO" id="GO:0000139">
    <property type="term" value="C:Golgi membrane"/>
    <property type="evidence" value="ECO:0007669"/>
    <property type="project" value="UniProtKB-SubCell"/>
</dbReference>
<evidence type="ECO:0000256" key="4">
    <source>
        <dbReference type="ARBA" id="ARBA00022679"/>
    </source>
</evidence>
<keyword evidence="8 10" id="KW-0333">Golgi apparatus</keyword>
<evidence type="ECO:0000256" key="1">
    <source>
        <dbReference type="ARBA" id="ARBA00004323"/>
    </source>
</evidence>
<proteinExistence type="inferred from homology"/>
<accession>A0A979FW38</accession>
<sequence length="253" mass="29690">MNSNILIDLTNFEYLQNPRICDGSAEDVLALVLVHSHPSNINHRNRLREQMPREILAEIGMRRAFLMGDPNVSQKQYPRVNQSEIDAENNKFNDIVQGNFLDHYHNLTYKHVMGLTWATRFCSRAAFIVKMDNDIKVNFFHIRQLLKTTYADIKNVLLGTSQVKTNPVRAISKWQVLQKEYVGDEYPTYLSGYFYIAPMETVRKLVANAHKFRYFWVDDVFVSGIMAQDLQIERRNIDLKKIVHWPQEKEPTR</sequence>
<dbReference type="RefSeq" id="XP_047740606.1">
    <property type="nucleotide sequence ID" value="XM_047884650.1"/>
</dbReference>
<dbReference type="GO" id="GO:0006493">
    <property type="term" value="P:protein O-linked glycosylation"/>
    <property type="evidence" value="ECO:0007669"/>
    <property type="project" value="TreeGrafter"/>
</dbReference>
<dbReference type="Gene3D" id="3.90.550.50">
    <property type="match status" value="1"/>
</dbReference>
<protein>
    <recommendedName>
        <fullName evidence="10">Hexosyltransferase</fullName>
        <ecNumber evidence="10">2.4.1.-</ecNumber>
    </recommendedName>
</protein>
<name>A0A979FW38_HYAAZ</name>
<dbReference type="PANTHER" id="PTHR11214">
    <property type="entry name" value="BETA-1,3-N-ACETYLGLUCOSAMINYLTRANSFERASE"/>
    <property type="match status" value="1"/>
</dbReference>
<evidence type="ECO:0000313" key="12">
    <source>
        <dbReference type="RefSeq" id="XP_047740606.1"/>
    </source>
</evidence>
<keyword evidence="3 10" id="KW-0328">Glycosyltransferase</keyword>
<evidence type="ECO:0000256" key="5">
    <source>
        <dbReference type="ARBA" id="ARBA00022692"/>
    </source>
</evidence>
<keyword evidence="4" id="KW-0808">Transferase</keyword>
<evidence type="ECO:0000313" key="11">
    <source>
        <dbReference type="Proteomes" id="UP000694843"/>
    </source>
</evidence>
<evidence type="ECO:0000256" key="10">
    <source>
        <dbReference type="RuleBase" id="RU363063"/>
    </source>
</evidence>
<dbReference type="GO" id="GO:0016758">
    <property type="term" value="F:hexosyltransferase activity"/>
    <property type="evidence" value="ECO:0007669"/>
    <property type="project" value="InterPro"/>
</dbReference>
<keyword evidence="5" id="KW-0812">Transmembrane</keyword>
<reference evidence="12" key="1">
    <citation type="submission" date="2025-08" db="UniProtKB">
        <authorList>
            <consortium name="RefSeq"/>
        </authorList>
    </citation>
    <scope>IDENTIFICATION</scope>
    <source>
        <tissue evidence="12">Whole organism</tissue>
    </source>
</reference>
<evidence type="ECO:0000256" key="7">
    <source>
        <dbReference type="ARBA" id="ARBA00022989"/>
    </source>
</evidence>
<keyword evidence="9" id="KW-0472">Membrane</keyword>
<dbReference type="AlphaFoldDB" id="A0A979FW38"/>
<dbReference type="GeneID" id="125179223"/>
<keyword evidence="7" id="KW-1133">Transmembrane helix</keyword>
<evidence type="ECO:0000256" key="2">
    <source>
        <dbReference type="ARBA" id="ARBA00008661"/>
    </source>
</evidence>
<evidence type="ECO:0000256" key="9">
    <source>
        <dbReference type="ARBA" id="ARBA00023136"/>
    </source>
</evidence>
<organism evidence="11 12">
    <name type="scientific">Hyalella azteca</name>
    <name type="common">Amphipod</name>
    <dbReference type="NCBI Taxonomy" id="294128"/>
    <lineage>
        <taxon>Eukaryota</taxon>
        <taxon>Metazoa</taxon>
        <taxon>Ecdysozoa</taxon>
        <taxon>Arthropoda</taxon>
        <taxon>Crustacea</taxon>
        <taxon>Multicrustacea</taxon>
        <taxon>Malacostraca</taxon>
        <taxon>Eumalacostraca</taxon>
        <taxon>Peracarida</taxon>
        <taxon>Amphipoda</taxon>
        <taxon>Senticaudata</taxon>
        <taxon>Talitrida</taxon>
        <taxon>Talitroidea</taxon>
        <taxon>Hyalellidae</taxon>
        <taxon>Hyalella</taxon>
    </lineage>
</organism>
<comment type="subcellular location">
    <subcellularLocation>
        <location evidence="1 10">Golgi apparatus membrane</location>
        <topology evidence="1 10">Single-pass type II membrane protein</topology>
    </subcellularLocation>
</comment>
<dbReference type="OrthoDB" id="2139606at2759"/>
<dbReference type="PANTHER" id="PTHR11214:SF235">
    <property type="entry name" value="HEXOSYLTRANSFERASE"/>
    <property type="match status" value="1"/>
</dbReference>